<dbReference type="GO" id="GO:0004854">
    <property type="term" value="F:xanthine dehydrogenase activity"/>
    <property type="evidence" value="ECO:0007669"/>
    <property type="project" value="UniProtKB-EC"/>
</dbReference>
<evidence type="ECO:0000313" key="12">
    <source>
        <dbReference type="Proteomes" id="UP000326837"/>
    </source>
</evidence>
<dbReference type="Pfam" id="PF20256">
    <property type="entry name" value="MoCoBD_2"/>
    <property type="match status" value="1"/>
</dbReference>
<evidence type="ECO:0000256" key="3">
    <source>
        <dbReference type="ARBA" id="ARBA00022505"/>
    </source>
</evidence>
<keyword evidence="4" id="KW-0285">Flavoprotein</keyword>
<keyword evidence="5" id="KW-0479">Metal-binding</keyword>
<evidence type="ECO:0000256" key="9">
    <source>
        <dbReference type="ARBA" id="ARBA00023014"/>
    </source>
</evidence>
<keyword evidence="8" id="KW-0408">Iron</keyword>
<accession>A0A5K7X820</accession>
<evidence type="ECO:0000256" key="6">
    <source>
        <dbReference type="ARBA" id="ARBA00022827"/>
    </source>
</evidence>
<evidence type="ECO:0000256" key="4">
    <source>
        <dbReference type="ARBA" id="ARBA00022630"/>
    </source>
</evidence>
<dbReference type="PANTHER" id="PTHR11908:SF132">
    <property type="entry name" value="ALDEHYDE OXIDASE 1-RELATED"/>
    <property type="match status" value="1"/>
</dbReference>
<keyword evidence="6" id="KW-0274">FAD</keyword>
<evidence type="ECO:0000259" key="10">
    <source>
        <dbReference type="SMART" id="SM01008"/>
    </source>
</evidence>
<dbReference type="Proteomes" id="UP000326837">
    <property type="component" value="Chromosome"/>
</dbReference>
<dbReference type="Gene3D" id="3.90.1170.50">
    <property type="entry name" value="Aldehyde oxidase/xanthine dehydrogenase, a/b hammerhead"/>
    <property type="match status" value="1"/>
</dbReference>
<keyword evidence="3" id="KW-0500">Molybdenum</keyword>
<name>A0A5K7X820_9BACT</name>
<evidence type="ECO:0000313" key="11">
    <source>
        <dbReference type="EMBL" id="BBO32708.1"/>
    </source>
</evidence>
<comment type="similarity">
    <text evidence="2">Belongs to the xanthine dehydrogenase family.</text>
</comment>
<reference evidence="12" key="1">
    <citation type="submission" date="2019-10" db="EMBL/GenBank/DDBJ databases">
        <title>Lacipirellula parvula gen. nov., sp. nov., representing a lineage of planctomycetes widespread in freshwater anoxic habitats, and description of the family Lacipirellulaceae.</title>
        <authorList>
            <person name="Dedysh S.N."/>
            <person name="Kulichevskaya I.S."/>
            <person name="Beletsky A.V."/>
            <person name="Rakitin A.L."/>
            <person name="Mardanov A.V."/>
            <person name="Ivanova A.A."/>
            <person name="Saltykova V.X."/>
            <person name="Rijpstra W.I.C."/>
            <person name="Sinninghe Damste J.S."/>
            <person name="Ravin N.V."/>
        </authorList>
    </citation>
    <scope>NUCLEOTIDE SEQUENCE [LARGE SCALE GENOMIC DNA]</scope>
    <source>
        <strain evidence="12">PX69</strain>
    </source>
</reference>
<evidence type="ECO:0000256" key="1">
    <source>
        <dbReference type="ARBA" id="ARBA00001974"/>
    </source>
</evidence>
<dbReference type="SUPFAM" id="SSF56003">
    <property type="entry name" value="Molybdenum cofactor-binding domain"/>
    <property type="match status" value="1"/>
</dbReference>
<comment type="cofactor">
    <cofactor evidence="1">
        <name>FAD</name>
        <dbReference type="ChEBI" id="CHEBI:57692"/>
    </cofactor>
</comment>
<sequence length="782" mass="84546">MPSVGQTIPHDSAVGHVTGQAYYLDDMPSMAGELHVAFVPSPIACGTLTGIDATAALAIPGVAAVYTVADIPAHNMFGPLAADEPFLADRELLYVGQPVAIVAAESRAALHHGIAAVELKYSEQQPLLTLEESIARERFLGVERRIARGGEIEAELKKAPHRLSGTFHIGGQEQFYLESQAAIAYPGEDGQMVVHSSTQNPTEIQTVVAEMLGVGFHEVVCVTKRMGGGFGGKETQAAIPAMMAALVARKTGRAARVIFDKDTDMCSTGKRHPYLVRWEVGFERDGRIHALKYDYYSNGGCSLDLSPSIMERTLLHSDNAYYIPHADFRGRICFTNLPSNTAFRGFGGPQAMAATENILESIAQHLAIDAYDVRRANVYGVTDRNVTPYGQIVEKNHLPEIFDALAASSQYHARRAEIARRNANDPLTLRGLALTGMKFGISFTSKFLNQGNALVNLYTDGTVQVSTGGTEMGQGLNTKIRQLVADEFGLDPARVRLMATSTEKNNNASPTAASASTDLNGAAAVRACQQIKRRLKKFAADRLSDKAEGLTPSPRHIVFADNVVYDTRRPELRIAFGPLCDEARRERVDLGARGFFATPGIDFNRETGRGTPFFYFTQGAAAVEVAIDRFTGELTVARADLLIDIGRSINPGVDRGQIIGGFIQGMGWVTAEALTYNDKGVLLSHSPTTYKIPAITDVPIDFRLSLFDNDDNVQNIRRSKAVGEPPLMLGIAAWAAVKNALTYTSSEAATSLNLPATGEEILRCLSFQVPTHPGSPKTAYQA</sequence>
<dbReference type="InterPro" id="IPR037165">
    <property type="entry name" value="AldOxase/xan_DH_Mopterin-bd_sf"/>
</dbReference>
<evidence type="ECO:0000256" key="5">
    <source>
        <dbReference type="ARBA" id="ARBA00022723"/>
    </source>
</evidence>
<dbReference type="InterPro" id="IPR014309">
    <property type="entry name" value="Xanthine_DH_Mopterin-bd_su"/>
</dbReference>
<dbReference type="RefSeq" id="WP_152098628.1">
    <property type="nucleotide sequence ID" value="NZ_AP021861.1"/>
</dbReference>
<organism evidence="11 12">
    <name type="scientific">Lacipirellula parvula</name>
    <dbReference type="NCBI Taxonomy" id="2650471"/>
    <lineage>
        <taxon>Bacteria</taxon>
        <taxon>Pseudomonadati</taxon>
        <taxon>Planctomycetota</taxon>
        <taxon>Planctomycetia</taxon>
        <taxon>Pirellulales</taxon>
        <taxon>Lacipirellulaceae</taxon>
        <taxon>Lacipirellula</taxon>
    </lineage>
</organism>
<evidence type="ECO:0000256" key="8">
    <source>
        <dbReference type="ARBA" id="ARBA00023004"/>
    </source>
</evidence>
<dbReference type="Pfam" id="PF02738">
    <property type="entry name" value="MoCoBD_1"/>
    <property type="match status" value="1"/>
</dbReference>
<dbReference type="PANTHER" id="PTHR11908">
    <property type="entry name" value="XANTHINE DEHYDROGENASE"/>
    <property type="match status" value="1"/>
</dbReference>
<gene>
    <name evidence="11" type="ORF">PLANPX_2320</name>
</gene>
<keyword evidence="12" id="KW-1185">Reference proteome</keyword>
<dbReference type="NCBIfam" id="TIGR02965">
    <property type="entry name" value="xanthine_xdhB"/>
    <property type="match status" value="1"/>
</dbReference>
<dbReference type="InterPro" id="IPR036856">
    <property type="entry name" value="Ald_Oxase/Xan_DH_a/b_sf"/>
</dbReference>
<dbReference type="AlphaFoldDB" id="A0A5K7X820"/>
<dbReference type="InterPro" id="IPR016208">
    <property type="entry name" value="Ald_Oxase/xanthine_DH-like"/>
</dbReference>
<feature type="domain" description="Aldehyde oxidase/xanthine dehydrogenase a/b hammerhead" evidence="10">
    <location>
        <begin position="18"/>
        <end position="125"/>
    </location>
</feature>
<dbReference type="EMBL" id="AP021861">
    <property type="protein sequence ID" value="BBO32708.1"/>
    <property type="molecule type" value="Genomic_DNA"/>
</dbReference>
<dbReference type="InterPro" id="IPR008274">
    <property type="entry name" value="AldOxase/xan_DH_MoCoBD1"/>
</dbReference>
<dbReference type="GO" id="GO:0051536">
    <property type="term" value="F:iron-sulfur cluster binding"/>
    <property type="evidence" value="ECO:0007669"/>
    <property type="project" value="UniProtKB-KW"/>
</dbReference>
<dbReference type="FunFam" id="3.30.365.10:FF:000003">
    <property type="entry name" value="Aldehyde oxidase 1"/>
    <property type="match status" value="1"/>
</dbReference>
<protein>
    <submittedName>
        <fullName evidence="11">Dehydrogenase</fullName>
        <ecNumber evidence="11">1.17.1.4</ecNumber>
    </submittedName>
</protein>
<dbReference type="GO" id="GO:0030151">
    <property type="term" value="F:molybdenum ion binding"/>
    <property type="evidence" value="ECO:0007669"/>
    <property type="project" value="InterPro"/>
</dbReference>
<dbReference type="Pfam" id="PF01315">
    <property type="entry name" value="Ald_Xan_dh_C"/>
    <property type="match status" value="1"/>
</dbReference>
<dbReference type="GO" id="GO:0005506">
    <property type="term" value="F:iron ion binding"/>
    <property type="evidence" value="ECO:0007669"/>
    <property type="project" value="InterPro"/>
</dbReference>
<dbReference type="SMART" id="SM01008">
    <property type="entry name" value="Ald_Xan_dh_C"/>
    <property type="match status" value="1"/>
</dbReference>
<proteinExistence type="inferred from homology"/>
<dbReference type="EC" id="1.17.1.4" evidence="11"/>
<dbReference type="Gene3D" id="3.30.365.10">
    <property type="entry name" value="Aldehyde oxidase/xanthine dehydrogenase, molybdopterin binding domain"/>
    <property type="match status" value="4"/>
</dbReference>
<evidence type="ECO:0000256" key="7">
    <source>
        <dbReference type="ARBA" id="ARBA00023002"/>
    </source>
</evidence>
<dbReference type="InterPro" id="IPR046867">
    <property type="entry name" value="AldOxase/xan_DH_MoCoBD2"/>
</dbReference>
<evidence type="ECO:0000256" key="2">
    <source>
        <dbReference type="ARBA" id="ARBA00006849"/>
    </source>
</evidence>
<dbReference type="InterPro" id="IPR000674">
    <property type="entry name" value="Ald_Oxase/Xan_DH_a/b"/>
</dbReference>
<keyword evidence="9" id="KW-0411">Iron-sulfur</keyword>
<keyword evidence="7 11" id="KW-0560">Oxidoreductase</keyword>
<dbReference type="SUPFAM" id="SSF54665">
    <property type="entry name" value="CO dehydrogenase molybdoprotein N-domain-like"/>
    <property type="match status" value="1"/>
</dbReference>
<dbReference type="KEGG" id="lpav:PLANPX_2320"/>